<sequence length="117" mass="13323">MVCDIFFFGLISLISTSSYVSLSLCVCVCVCMSVPLCLFCLLVIDLVVLLLLLLLPFFQQKKKEIKFAFSPTSSCLSTTRRSHIRIVINLCRTAEIIRIKKGRKEEKKNVTSSWVHF</sequence>
<evidence type="ECO:0000256" key="1">
    <source>
        <dbReference type="SAM" id="Phobius"/>
    </source>
</evidence>
<evidence type="ECO:0000313" key="2">
    <source>
        <dbReference type="EMBL" id="CBH11309.1"/>
    </source>
</evidence>
<gene>
    <name evidence="2" type="ORF">TbgDal_V4480</name>
</gene>
<keyword evidence="1" id="KW-1133">Transmembrane helix</keyword>
<keyword evidence="1" id="KW-0472">Membrane</keyword>
<dbReference type="Proteomes" id="UP000002316">
    <property type="component" value="Chromosome 5"/>
</dbReference>
<reference evidence="3" key="1">
    <citation type="journal article" date="2010" name="PLoS Negl. Trop. Dis.">
        <title>The genome sequence of Trypanosoma brucei gambiense, causative agent of chronic human african trypanosomiasis.</title>
        <authorList>
            <person name="Jackson A.P."/>
            <person name="Sanders M."/>
            <person name="Berry A."/>
            <person name="McQuillan J."/>
            <person name="Aslett M.A."/>
            <person name="Quail M.A."/>
            <person name="Chukualim B."/>
            <person name="Capewell P."/>
            <person name="MacLeod A."/>
            <person name="Melville S.E."/>
            <person name="Gibson W."/>
            <person name="Barry J.D."/>
            <person name="Berriman M."/>
            <person name="Hertz-Fowler C."/>
        </authorList>
    </citation>
    <scope>NUCLEOTIDE SEQUENCE [LARGE SCALE GENOMIC DNA]</scope>
    <source>
        <strain evidence="3">MHOM/CI/86/DAL972</strain>
    </source>
</reference>
<name>C9ZPI1_TRYB9</name>
<dbReference type="AlphaFoldDB" id="C9ZPI1"/>
<accession>C9ZPI1</accession>
<evidence type="ECO:0000313" key="3">
    <source>
        <dbReference type="Proteomes" id="UP000002316"/>
    </source>
</evidence>
<feature type="transmembrane region" description="Helical" evidence="1">
    <location>
        <begin position="33"/>
        <end position="58"/>
    </location>
</feature>
<protein>
    <submittedName>
        <fullName evidence="2">Uncharacterized protein</fullName>
    </submittedName>
</protein>
<dbReference type="GeneID" id="23861456"/>
<organism evidence="2 3">
    <name type="scientific">Trypanosoma brucei gambiense (strain MHOM/CI/86/DAL972)</name>
    <dbReference type="NCBI Taxonomy" id="679716"/>
    <lineage>
        <taxon>Eukaryota</taxon>
        <taxon>Discoba</taxon>
        <taxon>Euglenozoa</taxon>
        <taxon>Kinetoplastea</taxon>
        <taxon>Metakinetoplastina</taxon>
        <taxon>Trypanosomatida</taxon>
        <taxon>Trypanosomatidae</taxon>
        <taxon>Trypanosoma</taxon>
    </lineage>
</organism>
<dbReference type="KEGG" id="tbg:TbgDal_V4480"/>
<dbReference type="RefSeq" id="XP_011773596.1">
    <property type="nucleotide sequence ID" value="XM_011775294.1"/>
</dbReference>
<dbReference type="EMBL" id="FN554968">
    <property type="protein sequence ID" value="CBH11309.1"/>
    <property type="molecule type" value="Genomic_DNA"/>
</dbReference>
<keyword evidence="1" id="KW-0812">Transmembrane</keyword>
<proteinExistence type="predicted"/>